<dbReference type="PANTHER" id="PTHR45138">
    <property type="entry name" value="REGULATORY COMPONENTS OF SENSORY TRANSDUCTION SYSTEM"/>
    <property type="match status" value="1"/>
</dbReference>
<dbReference type="AlphaFoldDB" id="A0A4R1NEV9"/>
<proteinExistence type="predicted"/>
<dbReference type="RefSeq" id="WP_243701585.1">
    <property type="nucleotide sequence ID" value="NZ_SJOI01000001.1"/>
</dbReference>
<evidence type="ECO:0000256" key="2">
    <source>
        <dbReference type="ARBA" id="ARBA00004651"/>
    </source>
</evidence>
<evidence type="ECO:0000256" key="6">
    <source>
        <dbReference type="ARBA" id="ARBA00022692"/>
    </source>
</evidence>
<evidence type="ECO:0000256" key="5">
    <source>
        <dbReference type="ARBA" id="ARBA00022475"/>
    </source>
</evidence>
<dbReference type="EMBL" id="SJOI01000001">
    <property type="protein sequence ID" value="TCL04251.1"/>
    <property type="molecule type" value="Genomic_DNA"/>
</dbReference>
<evidence type="ECO:0000256" key="4">
    <source>
        <dbReference type="ARBA" id="ARBA00012528"/>
    </source>
</evidence>
<evidence type="ECO:0000256" key="3">
    <source>
        <dbReference type="ARBA" id="ARBA00004665"/>
    </source>
</evidence>
<dbReference type="InterPro" id="IPR050469">
    <property type="entry name" value="Diguanylate_Cyclase"/>
</dbReference>
<dbReference type="PROSITE" id="PS50887">
    <property type="entry name" value="GGDEF"/>
    <property type="match status" value="1"/>
</dbReference>
<dbReference type="Gene3D" id="3.30.70.270">
    <property type="match status" value="1"/>
</dbReference>
<evidence type="ECO:0000256" key="8">
    <source>
        <dbReference type="ARBA" id="ARBA00023136"/>
    </source>
</evidence>
<evidence type="ECO:0000259" key="10">
    <source>
        <dbReference type="PROSITE" id="PS50887"/>
    </source>
</evidence>
<dbReference type="InterPro" id="IPR029787">
    <property type="entry name" value="Nucleotide_cyclase"/>
</dbReference>
<accession>A0A4R1NEV9</accession>
<dbReference type="EC" id="2.7.7.65" evidence="4"/>
<dbReference type="InterPro" id="IPR033479">
    <property type="entry name" value="dCache_1"/>
</dbReference>
<dbReference type="GO" id="GO:0052621">
    <property type="term" value="F:diguanylate cyclase activity"/>
    <property type="evidence" value="ECO:0007669"/>
    <property type="project" value="UniProtKB-EC"/>
</dbReference>
<dbReference type="CDD" id="cd18773">
    <property type="entry name" value="PDC1_HK_sensor"/>
    <property type="match status" value="1"/>
</dbReference>
<dbReference type="SMART" id="SM00267">
    <property type="entry name" value="GGDEF"/>
    <property type="match status" value="1"/>
</dbReference>
<dbReference type="SUPFAM" id="SSF103190">
    <property type="entry name" value="Sensory domain-like"/>
    <property type="match status" value="1"/>
</dbReference>
<keyword evidence="8" id="KW-0472">Membrane</keyword>
<gene>
    <name evidence="11" type="ORF">EZJ58_2364</name>
</gene>
<evidence type="ECO:0000256" key="9">
    <source>
        <dbReference type="ARBA" id="ARBA00034247"/>
    </source>
</evidence>
<comment type="subcellular location">
    <subcellularLocation>
        <location evidence="2">Cell membrane</location>
        <topology evidence="2">Multi-pass membrane protein</topology>
    </subcellularLocation>
</comment>
<sequence length="512" mass="55934">MDLRRLILILAVMSALVTLANGFFATYQVQRQLLIDDTLEANRNYAAKLADTTNLFFVSLYRQLAYSSAMISADFGNSALLQSEAQRLLLQTNSFNSVAVVNAEGVVLATSPESIQIKGRKLTTPGALQALRIRVPNISEPYVSVTGNLLIFISSPVFAEDGTYLGYVGGTIYLKQKSILNEMLGQNFHGAGSYTYVVDDERKIIYHDDAARIGQPMAHGELSTAVQRQGRGSLQEASQSGINILAGFAAEPLSHWSIITIRTTDNTLMSLRGLMLSVLHRTLPLTLLTLVAAWLFARLISQPLWLLARSANDMDRTGVFDDITRIPSWYFEVAQLKRAMLVGISLLQKKIGTLKTEVQTDPLTGLHNRRGLSLALAAYSSANQGFAVIAFDIDKFKKVNDTYGHDVGDQVLECMAQQLRACSRSEDVLCRIGGEEFLMLLPATPMGIATDIAERLRANVAAADFPSVGRVYISAGVALWSPEAGNPEQALKQADDALYRAKAQGRNQVVVA</sequence>
<dbReference type="GO" id="GO:0005886">
    <property type="term" value="C:plasma membrane"/>
    <property type="evidence" value="ECO:0007669"/>
    <property type="project" value="UniProtKB-SubCell"/>
</dbReference>
<dbReference type="Proteomes" id="UP000294555">
    <property type="component" value="Unassembled WGS sequence"/>
</dbReference>
<dbReference type="Pfam" id="PF00990">
    <property type="entry name" value="GGDEF"/>
    <property type="match status" value="1"/>
</dbReference>
<evidence type="ECO:0000256" key="1">
    <source>
        <dbReference type="ARBA" id="ARBA00001946"/>
    </source>
</evidence>
<protein>
    <recommendedName>
        <fullName evidence="4">diguanylate cyclase</fullName>
        <ecNumber evidence="4">2.7.7.65</ecNumber>
    </recommendedName>
</protein>
<keyword evidence="5" id="KW-1003">Cell membrane</keyword>
<dbReference type="Gene3D" id="3.30.450.20">
    <property type="entry name" value="PAS domain"/>
    <property type="match status" value="1"/>
</dbReference>
<dbReference type="InterPro" id="IPR043128">
    <property type="entry name" value="Rev_trsase/Diguanyl_cyclase"/>
</dbReference>
<dbReference type="GO" id="GO:0043709">
    <property type="term" value="P:cell adhesion involved in single-species biofilm formation"/>
    <property type="evidence" value="ECO:0007669"/>
    <property type="project" value="TreeGrafter"/>
</dbReference>
<keyword evidence="7" id="KW-1133">Transmembrane helix</keyword>
<comment type="catalytic activity">
    <reaction evidence="9">
        <text>2 GTP = 3',3'-c-di-GMP + 2 diphosphate</text>
        <dbReference type="Rhea" id="RHEA:24898"/>
        <dbReference type="ChEBI" id="CHEBI:33019"/>
        <dbReference type="ChEBI" id="CHEBI:37565"/>
        <dbReference type="ChEBI" id="CHEBI:58805"/>
        <dbReference type="EC" id="2.7.7.65"/>
    </reaction>
</comment>
<dbReference type="InterPro" id="IPR000160">
    <property type="entry name" value="GGDEF_dom"/>
</dbReference>
<dbReference type="CDD" id="cd01949">
    <property type="entry name" value="GGDEF"/>
    <property type="match status" value="1"/>
</dbReference>
<dbReference type="Pfam" id="PF02743">
    <property type="entry name" value="dCache_1"/>
    <property type="match status" value="1"/>
</dbReference>
<dbReference type="InterPro" id="IPR029151">
    <property type="entry name" value="Sensor-like_sf"/>
</dbReference>
<reference evidence="11 12" key="1">
    <citation type="submission" date="2019-02" db="EMBL/GenBank/DDBJ databases">
        <title>Investigation of anaerobic lignin degradation for improved lignocellulosic biofuels.</title>
        <authorList>
            <person name="Deangelis K."/>
        </authorList>
    </citation>
    <scope>NUCLEOTIDE SEQUENCE [LARGE SCALE GENOMIC DNA]</scope>
    <source>
        <strain evidence="11 12">159R</strain>
    </source>
</reference>
<comment type="caution">
    <text evidence="11">The sequence shown here is derived from an EMBL/GenBank/DDBJ whole genome shotgun (WGS) entry which is preliminary data.</text>
</comment>
<name>A0A4R1NEV9_9GAMM</name>
<dbReference type="FunFam" id="3.30.70.270:FF:000001">
    <property type="entry name" value="Diguanylate cyclase domain protein"/>
    <property type="match status" value="1"/>
</dbReference>
<dbReference type="NCBIfam" id="TIGR00254">
    <property type="entry name" value="GGDEF"/>
    <property type="match status" value="1"/>
</dbReference>
<dbReference type="PANTHER" id="PTHR45138:SF9">
    <property type="entry name" value="DIGUANYLATE CYCLASE DGCM-RELATED"/>
    <property type="match status" value="1"/>
</dbReference>
<keyword evidence="12" id="KW-1185">Reference proteome</keyword>
<dbReference type="GO" id="GO:1902201">
    <property type="term" value="P:negative regulation of bacterial-type flagellum-dependent cell motility"/>
    <property type="evidence" value="ECO:0007669"/>
    <property type="project" value="TreeGrafter"/>
</dbReference>
<comment type="cofactor">
    <cofactor evidence="1">
        <name>Mg(2+)</name>
        <dbReference type="ChEBI" id="CHEBI:18420"/>
    </cofactor>
</comment>
<evidence type="ECO:0000256" key="7">
    <source>
        <dbReference type="ARBA" id="ARBA00022989"/>
    </source>
</evidence>
<evidence type="ECO:0000313" key="11">
    <source>
        <dbReference type="EMBL" id="TCL04251.1"/>
    </source>
</evidence>
<comment type="pathway">
    <text evidence="3">Purine metabolism; 3',5'-cyclic di-GMP biosynthesis.</text>
</comment>
<keyword evidence="6" id="KW-0812">Transmembrane</keyword>
<organism evidence="11 12">
    <name type="scientific">Sodalis ligni</name>
    <dbReference type="NCBI Taxonomy" id="2697027"/>
    <lineage>
        <taxon>Bacteria</taxon>
        <taxon>Pseudomonadati</taxon>
        <taxon>Pseudomonadota</taxon>
        <taxon>Gammaproteobacteria</taxon>
        <taxon>Enterobacterales</taxon>
        <taxon>Bruguierivoracaceae</taxon>
        <taxon>Sodalis</taxon>
    </lineage>
</organism>
<evidence type="ECO:0000313" key="12">
    <source>
        <dbReference type="Proteomes" id="UP000294555"/>
    </source>
</evidence>
<feature type="domain" description="GGDEF" evidence="10">
    <location>
        <begin position="384"/>
        <end position="512"/>
    </location>
</feature>
<dbReference type="SUPFAM" id="SSF55073">
    <property type="entry name" value="Nucleotide cyclase"/>
    <property type="match status" value="1"/>
</dbReference>